<reference evidence="2 3" key="1">
    <citation type="submission" date="2019-07" db="EMBL/GenBank/DDBJ databases">
        <title>Insights of Desulfuromonas acetexigens electromicrobiology.</title>
        <authorList>
            <person name="Katuri K."/>
            <person name="Sapireddy V."/>
            <person name="Shaw D.R."/>
            <person name="Saikaly P."/>
        </authorList>
    </citation>
    <scope>NUCLEOTIDE SEQUENCE [LARGE SCALE GENOMIC DNA]</scope>
    <source>
        <strain evidence="2 3">2873</strain>
    </source>
</reference>
<keyword evidence="3" id="KW-1185">Reference proteome</keyword>
<dbReference type="GO" id="GO:0009306">
    <property type="term" value="P:protein secretion"/>
    <property type="evidence" value="ECO:0007669"/>
    <property type="project" value="InterPro"/>
</dbReference>
<name>A0A550JGP5_9BACT</name>
<proteinExistence type="inferred from homology"/>
<dbReference type="EMBL" id="VJVV01000004">
    <property type="protein sequence ID" value="TRO82387.1"/>
    <property type="molecule type" value="Genomic_DNA"/>
</dbReference>
<protein>
    <submittedName>
        <fullName evidence="2">EscU/YscU/HrcU family type III secretion system export apparatus switch protein</fullName>
    </submittedName>
</protein>
<accession>A0A550JGP5</accession>
<evidence type="ECO:0000256" key="1">
    <source>
        <dbReference type="ARBA" id="ARBA00010690"/>
    </source>
</evidence>
<comment type="caution">
    <text evidence="2">The sequence shown here is derived from an EMBL/GenBank/DDBJ whole genome shotgun (WGS) entry which is preliminary data.</text>
</comment>
<sequence length="96" mass="10541">MAQDKPVDKAVALLYDKEQGDAPRIVASGRGVLAEKIVETAREAGVYIMEDPDLVELLAKLPVGDDIPPELYQAVAEILAFVYQVNGRYRPDDNRG</sequence>
<dbReference type="InterPro" id="IPR029025">
    <property type="entry name" value="T3SS_substrate_exporter_C"/>
</dbReference>
<dbReference type="PANTHER" id="PTHR30531:SF12">
    <property type="entry name" value="FLAGELLAR BIOSYNTHETIC PROTEIN FLHB"/>
    <property type="match status" value="1"/>
</dbReference>
<dbReference type="GO" id="GO:0005886">
    <property type="term" value="C:plasma membrane"/>
    <property type="evidence" value="ECO:0007669"/>
    <property type="project" value="TreeGrafter"/>
</dbReference>
<gene>
    <name evidence="2" type="ORF">FL622_07360</name>
</gene>
<dbReference type="Pfam" id="PF01312">
    <property type="entry name" value="Bac_export_2"/>
    <property type="match status" value="1"/>
</dbReference>
<dbReference type="PANTHER" id="PTHR30531">
    <property type="entry name" value="FLAGELLAR BIOSYNTHETIC PROTEIN FLHB"/>
    <property type="match status" value="1"/>
</dbReference>
<dbReference type="Proteomes" id="UP000317155">
    <property type="component" value="Unassembled WGS sequence"/>
</dbReference>
<evidence type="ECO:0000313" key="3">
    <source>
        <dbReference type="Proteomes" id="UP000317155"/>
    </source>
</evidence>
<dbReference type="InterPro" id="IPR006135">
    <property type="entry name" value="T3SS_substrate_exporter"/>
</dbReference>
<dbReference type="SUPFAM" id="SSF160544">
    <property type="entry name" value="EscU C-terminal domain-like"/>
    <property type="match status" value="1"/>
</dbReference>
<dbReference type="OrthoDB" id="9807950at2"/>
<dbReference type="Gene3D" id="3.40.1690.10">
    <property type="entry name" value="secretion proteins EscU"/>
    <property type="match status" value="1"/>
</dbReference>
<dbReference type="AlphaFoldDB" id="A0A550JGP5"/>
<organism evidence="2 3">
    <name type="scientific">Trichloromonas acetexigens</name>
    <dbReference type="NCBI Taxonomy" id="38815"/>
    <lineage>
        <taxon>Bacteria</taxon>
        <taxon>Pseudomonadati</taxon>
        <taxon>Thermodesulfobacteriota</taxon>
        <taxon>Desulfuromonadia</taxon>
        <taxon>Desulfuromonadales</taxon>
        <taxon>Trichloromonadaceae</taxon>
        <taxon>Trichloromonas</taxon>
    </lineage>
</organism>
<comment type="similarity">
    <text evidence="1">Belongs to the type III secretion exporter family.</text>
</comment>
<dbReference type="RefSeq" id="WP_092057439.1">
    <property type="nucleotide sequence ID" value="NZ_FOJJ01000034.1"/>
</dbReference>
<evidence type="ECO:0000313" key="2">
    <source>
        <dbReference type="EMBL" id="TRO82387.1"/>
    </source>
</evidence>